<keyword evidence="3" id="KW-1185">Reference proteome</keyword>
<gene>
    <name evidence="2" type="ORF">BDK51DRAFT_49336</name>
</gene>
<dbReference type="EMBL" id="KZ999565">
    <property type="protein sequence ID" value="RKO84947.1"/>
    <property type="molecule type" value="Genomic_DNA"/>
</dbReference>
<accession>A0A4V1IQ12</accession>
<reference evidence="3" key="1">
    <citation type="journal article" date="2018" name="Nat. Microbiol.">
        <title>Leveraging single-cell genomics to expand the fungal tree of life.</title>
        <authorList>
            <person name="Ahrendt S.R."/>
            <person name="Quandt C.A."/>
            <person name="Ciobanu D."/>
            <person name="Clum A."/>
            <person name="Salamov A."/>
            <person name="Andreopoulos B."/>
            <person name="Cheng J.F."/>
            <person name="Woyke T."/>
            <person name="Pelin A."/>
            <person name="Henrissat B."/>
            <person name="Reynolds N.K."/>
            <person name="Benny G.L."/>
            <person name="Smith M.E."/>
            <person name="James T.Y."/>
            <person name="Grigoriev I.V."/>
        </authorList>
    </citation>
    <scope>NUCLEOTIDE SEQUENCE [LARGE SCALE GENOMIC DNA]</scope>
</reference>
<dbReference type="Proteomes" id="UP000269721">
    <property type="component" value="Unassembled WGS sequence"/>
</dbReference>
<proteinExistence type="predicted"/>
<organism evidence="2 3">
    <name type="scientific">Blyttiomyces helicus</name>
    <dbReference type="NCBI Taxonomy" id="388810"/>
    <lineage>
        <taxon>Eukaryota</taxon>
        <taxon>Fungi</taxon>
        <taxon>Fungi incertae sedis</taxon>
        <taxon>Chytridiomycota</taxon>
        <taxon>Chytridiomycota incertae sedis</taxon>
        <taxon>Chytridiomycetes</taxon>
        <taxon>Chytridiomycetes incertae sedis</taxon>
        <taxon>Blyttiomyces</taxon>
    </lineage>
</organism>
<name>A0A4V1IQ12_9FUNG</name>
<feature type="region of interest" description="Disordered" evidence="1">
    <location>
        <begin position="46"/>
        <end position="70"/>
    </location>
</feature>
<feature type="compositionally biased region" description="Low complexity" evidence="1">
    <location>
        <begin position="102"/>
        <end position="120"/>
    </location>
</feature>
<feature type="region of interest" description="Disordered" evidence="1">
    <location>
        <begin position="86"/>
        <end position="120"/>
    </location>
</feature>
<feature type="compositionally biased region" description="Polar residues" evidence="1">
    <location>
        <begin position="46"/>
        <end position="61"/>
    </location>
</feature>
<dbReference type="AlphaFoldDB" id="A0A4V1IQ12"/>
<evidence type="ECO:0000313" key="2">
    <source>
        <dbReference type="EMBL" id="RKO84947.1"/>
    </source>
</evidence>
<evidence type="ECO:0000256" key="1">
    <source>
        <dbReference type="SAM" id="MobiDB-lite"/>
    </source>
</evidence>
<sequence>MPIRGLRSPKRISLIVLTSTPGSAMGLPSSSRTGGKDIQMAVASTTISAARSQPSNQSSRSKMIDKDRQERPYNVILDIVREKPGENLTINRGYTPRPTLPPRRALQSPSPQPETSSELLSEFAKRMREFLEKKGKEWSKDCARQDHNP</sequence>
<protein>
    <submittedName>
        <fullName evidence="2">Uncharacterized protein</fullName>
    </submittedName>
</protein>
<evidence type="ECO:0000313" key="3">
    <source>
        <dbReference type="Proteomes" id="UP000269721"/>
    </source>
</evidence>